<dbReference type="Proteomes" id="UP000006672">
    <property type="component" value="Unassembled WGS sequence"/>
</dbReference>
<dbReference type="Pfam" id="PF06371">
    <property type="entry name" value="Drf_GBD"/>
    <property type="match status" value="2"/>
</dbReference>
<organism evidence="5">
    <name type="scientific">Brugia malayi</name>
    <name type="common">Filarial nematode worm</name>
    <dbReference type="NCBI Taxonomy" id="6279"/>
    <lineage>
        <taxon>Eukaryota</taxon>
        <taxon>Metazoa</taxon>
        <taxon>Ecdysozoa</taxon>
        <taxon>Nematoda</taxon>
        <taxon>Chromadorea</taxon>
        <taxon>Rhabditida</taxon>
        <taxon>Spirurina</taxon>
        <taxon>Spiruromorpha</taxon>
        <taxon>Filarioidea</taxon>
        <taxon>Onchocercidae</taxon>
        <taxon>Brugia</taxon>
    </lineage>
</organism>
<dbReference type="Pfam" id="PF06367">
    <property type="entry name" value="Drf_FH3"/>
    <property type="match status" value="1"/>
</dbReference>
<reference evidence="5" key="2">
    <citation type="submission" date="2019-04" db="EMBL/GenBank/DDBJ databases">
        <authorList>
            <person name="Howe K."/>
            <person name="Paulini M."/>
            <person name="Williams G."/>
        </authorList>
    </citation>
    <scope>NUCLEOTIDE SEQUENCE [LARGE SCALE GENOMIC DNA]</scope>
    <source>
        <strain evidence="5">FR3</strain>
    </source>
</reference>
<name>A0A4E9F5I4_BRUMA</name>
<dbReference type="CTD" id="6099263"/>
<feature type="region of interest" description="Disordered" evidence="2">
    <location>
        <begin position="541"/>
        <end position="614"/>
    </location>
</feature>
<reference evidence="6" key="1">
    <citation type="journal article" date="2007" name="Science">
        <title>Draft genome of the filarial nematode parasite Brugia malayi.</title>
        <authorList>
            <person name="Ghedin E."/>
            <person name="Wang S."/>
            <person name="Spiro D."/>
            <person name="Caler E."/>
            <person name="Zhao Q."/>
            <person name="Crabtree J."/>
            <person name="Allen J.E."/>
            <person name="Delcher A.L."/>
            <person name="Guiliano D.B."/>
            <person name="Miranda-Saavedra D."/>
            <person name="Angiuoli S.V."/>
            <person name="Creasy T."/>
            <person name="Amedeo P."/>
            <person name="Haas B."/>
            <person name="El-Sayed N.M."/>
            <person name="Wortman J.R."/>
            <person name="Feldblyum T."/>
            <person name="Tallon L."/>
            <person name="Schatz M."/>
            <person name="Shumway M."/>
            <person name="Koo H."/>
            <person name="Salzberg S.L."/>
            <person name="Schobel S."/>
            <person name="Pertea M."/>
            <person name="Pop M."/>
            <person name="White O."/>
            <person name="Barton G.J."/>
            <person name="Carlow C.K."/>
            <person name="Crawford M.J."/>
            <person name="Daub J."/>
            <person name="Dimmic M.W."/>
            <person name="Estes C.F."/>
            <person name="Foster J.M."/>
            <person name="Ganatra M."/>
            <person name="Gregory W.F."/>
            <person name="Johnson N.M."/>
            <person name="Jin J."/>
            <person name="Komuniecki R."/>
            <person name="Korf I."/>
            <person name="Kumar S."/>
            <person name="Laney S."/>
            <person name="Li B.W."/>
            <person name="Li W."/>
            <person name="Lindblom T.H."/>
            <person name="Lustigman S."/>
            <person name="Ma D."/>
            <person name="Maina C.V."/>
            <person name="Martin D.M."/>
            <person name="McCarter J.P."/>
            <person name="McReynolds L."/>
            <person name="Mitreva M."/>
            <person name="Nutman T.B."/>
            <person name="Parkinson J."/>
            <person name="Peregrin-Alvarez J.M."/>
            <person name="Poole C."/>
            <person name="Ren Q."/>
            <person name="Saunders L."/>
            <person name="Sluder A.E."/>
            <person name="Smith K."/>
            <person name="Stanke M."/>
            <person name="Unnasch T.R."/>
            <person name="Ware J."/>
            <person name="Wei A.D."/>
            <person name="Weil G."/>
            <person name="Williams D.J."/>
            <person name="Zhang Y."/>
            <person name="Williams S.A."/>
            <person name="Fraser-Liggett C."/>
            <person name="Slatko B."/>
            <person name="Blaxter M.L."/>
            <person name="Scott A.L."/>
        </authorList>
    </citation>
    <scope>NUCLEOTIDE SEQUENCE</scope>
    <source>
        <strain evidence="6">FR3</strain>
    </source>
</reference>
<dbReference type="Gene3D" id="1.20.58.2220">
    <property type="entry name" value="Formin, FH2 domain"/>
    <property type="match status" value="1"/>
</dbReference>
<dbReference type="GeneID" id="6099263"/>
<dbReference type="Gene3D" id="1.25.10.10">
    <property type="entry name" value="Leucine-rich Repeat Variant"/>
    <property type="match status" value="2"/>
</dbReference>
<dbReference type="InterPro" id="IPR016024">
    <property type="entry name" value="ARM-type_fold"/>
</dbReference>
<proteinExistence type="inferred from homology"/>
<dbReference type="GO" id="GO:0016477">
    <property type="term" value="P:cell migration"/>
    <property type="evidence" value="ECO:0007669"/>
    <property type="project" value="TreeGrafter"/>
</dbReference>
<evidence type="ECO:0000256" key="1">
    <source>
        <dbReference type="ARBA" id="ARBA00023449"/>
    </source>
</evidence>
<dbReference type="InterPro" id="IPR043592">
    <property type="entry name" value="FMNL_animal"/>
</dbReference>
<dbReference type="GO" id="GO:0008360">
    <property type="term" value="P:regulation of cell shape"/>
    <property type="evidence" value="ECO:0007669"/>
    <property type="project" value="TreeGrafter"/>
</dbReference>
<dbReference type="RefSeq" id="XP_042933319.1">
    <property type="nucleotide sequence ID" value="XM_043077385.1"/>
</dbReference>
<dbReference type="SUPFAM" id="SSF101447">
    <property type="entry name" value="Formin homology 2 domain (FH2 domain)"/>
    <property type="match status" value="1"/>
</dbReference>
<dbReference type="PANTHER" id="PTHR45857:SF4">
    <property type="entry name" value="FORMIN-LIKE PROTEIN"/>
    <property type="match status" value="1"/>
</dbReference>
<evidence type="ECO:0000259" key="3">
    <source>
        <dbReference type="PROSITE" id="PS51232"/>
    </source>
</evidence>
<accession>A0A4E9F5I4</accession>
<dbReference type="STRING" id="6279.A0A5S6PT14"/>
<dbReference type="SUPFAM" id="SSF48371">
    <property type="entry name" value="ARM repeat"/>
    <property type="match status" value="1"/>
</dbReference>
<dbReference type="SMART" id="SM00498">
    <property type="entry name" value="FH2"/>
    <property type="match status" value="1"/>
</dbReference>
<dbReference type="Pfam" id="PF02181">
    <property type="entry name" value="FH2"/>
    <property type="match status" value="1"/>
</dbReference>
<evidence type="ECO:0000256" key="2">
    <source>
        <dbReference type="SAM" id="MobiDB-lite"/>
    </source>
</evidence>
<feature type="domain" description="GBD/FH3" evidence="3">
    <location>
        <begin position="75"/>
        <end position="530"/>
    </location>
</feature>
<evidence type="ECO:0000313" key="7">
    <source>
        <dbReference type="WBParaSite" id="Bm6681a.1"/>
    </source>
</evidence>
<protein>
    <submittedName>
        <fullName evidence="7">Formin Homology 2 Domain containing protein</fullName>
    </submittedName>
</protein>
<dbReference type="GO" id="GO:0005829">
    <property type="term" value="C:cytosol"/>
    <property type="evidence" value="ECO:0007669"/>
    <property type="project" value="TreeGrafter"/>
</dbReference>
<dbReference type="PROSITE" id="PS51444">
    <property type="entry name" value="FH2"/>
    <property type="match status" value="1"/>
</dbReference>
<dbReference type="InterPro" id="IPR015425">
    <property type="entry name" value="FH2_Formin"/>
</dbReference>
<feature type="compositionally biased region" description="Basic and acidic residues" evidence="2">
    <location>
        <begin position="504"/>
        <end position="518"/>
    </location>
</feature>
<dbReference type="InterPro" id="IPR014768">
    <property type="entry name" value="GBD/FH3_dom"/>
</dbReference>
<evidence type="ECO:0000313" key="5">
    <source>
        <dbReference type="EMBL" id="VIO92015.1"/>
    </source>
</evidence>
<dbReference type="EMBL" id="CAAKNF010000192">
    <property type="protein sequence ID" value="VIO92015.1"/>
    <property type="molecule type" value="Genomic_DNA"/>
</dbReference>
<dbReference type="PROSITE" id="PS51232">
    <property type="entry name" value="GBD_FH3"/>
    <property type="match status" value="1"/>
</dbReference>
<evidence type="ECO:0000259" key="4">
    <source>
        <dbReference type="PROSITE" id="PS51444"/>
    </source>
</evidence>
<comment type="similarity">
    <text evidence="1">Belongs to the formin homology family.</text>
</comment>
<dbReference type="OrthoDB" id="1668162at2759"/>
<dbReference type="GO" id="GO:0031267">
    <property type="term" value="F:small GTPase binding"/>
    <property type="evidence" value="ECO:0007669"/>
    <property type="project" value="InterPro"/>
</dbReference>
<feature type="region of interest" description="Disordered" evidence="2">
    <location>
        <begin position="494"/>
        <end position="518"/>
    </location>
</feature>
<feature type="compositionally biased region" description="Low complexity" evidence="2">
    <location>
        <begin position="600"/>
        <end position="614"/>
    </location>
</feature>
<dbReference type="InterPro" id="IPR010473">
    <property type="entry name" value="GTPase-bd"/>
</dbReference>
<dbReference type="GO" id="GO:0051015">
    <property type="term" value="F:actin filament binding"/>
    <property type="evidence" value="ECO:0007669"/>
    <property type="project" value="TreeGrafter"/>
</dbReference>
<feature type="region of interest" description="Disordered" evidence="2">
    <location>
        <begin position="1104"/>
        <end position="1130"/>
    </location>
</feature>
<reference evidence="7" key="3">
    <citation type="submission" date="2019-12" db="UniProtKB">
        <authorList>
            <consortium name="WormBaseParasite"/>
        </authorList>
    </citation>
    <scope>IDENTIFICATION</scope>
</reference>
<evidence type="ECO:0000313" key="6">
    <source>
        <dbReference type="Proteomes" id="UP000006672"/>
    </source>
</evidence>
<dbReference type="AlphaFoldDB" id="A0A4E9F5I4"/>
<keyword evidence="6" id="KW-1185">Reference proteome</keyword>
<dbReference type="SMART" id="SM01139">
    <property type="entry name" value="Drf_FH3"/>
    <property type="match status" value="1"/>
</dbReference>
<sequence length="1130" mass="128560">MANKELMSFQSMQTKYHTVVELRPQTFSRCGFRIKKKIARRYSSSPSYYCAKDRTAMAVRIDGLQKDISKDDSTSRLPPEEELLCAFEEVLNKMDLPPDKMRILRSYDLNKKWELVCDQRRMYAVADPSVYLEKLAVYLDRRASKKRKKLLGDETSTKILKHIEISLRTNSIDWVRMFLNDQNNGLDMLIDYLTQLQEDRNWGSACNDLNQDGPSSSSAFPYSHTSQTHTSAVLNPGDNDHFSDEKMTGGLFRRTISVTKKNSKNYGDRDDDIHVCVSCLRAIMNNKYGFNMVFNNPQAIYCIARSILHQSLRIKALALELLAAICLVNGGHDLIINAFNRFRSEYKETYRFQLLFSYFIKPPEFNVDFMASCMQFFNIVVHSTESMNYRSYLQYELTLLGLDDYLEVLRNTECEQLQTHVNAYLDNKIDVHFLLDETDKKVELEAENSRLTDELSKIKERLQVVEADYIARLAQLDRRLKELNAEKEKLLKEHDSTLSTMRRTLNEKDKASREQQAKLESRIQELERMQANMKAGLLEAKKEPASTANPPSPPPPPPGPPQGKGLSKLTATNHIPPPPPLPQVNNAIGKLPPPPPPPLLNSIRSSQLSSKISPPASDVMTIKKIYNTRNKLPLLNWCPLKPNQVKDTVFNNLDDEKIMDKIDFTTLEDLFKIGVAKRLDTTESCLPGQQSPIGTGNGSTIKKNTILDTKRLQNIAITCRKLAMSAPVIMSAVHRMDLKALIPESVDILIKIAPTHEEIVKFKEYELEHKNFSDLSDEDQFLAQLVKIERFEHKIKIMSFMATFDESADLLEPQFVNLTAASKCVREATKFHRLLEILLAYGNYMNSGRKGGVYGFKLSSLDTLYGLKSSVERSLSLLHIIAETVSRSFPGLLDFADQLKFADKASTIMWEAVLADMRELEANFASAKKERELKGADCPPSLLDFLDKCEKRISVLQVQYKTASEAFTACVEFYGESSRNQQPHAFFSRLLTFAKRFQQAVAENEARHAAAERSQGEQMKRQRIGVRRRVTKDELTENVIDELVQRIGMTNPNCEVAMKARKPKLDSSQIDDGDFERIMNGLKEGAYVTFDGAQATKRYSSSLALNSKKSLHPPPVGPKTNRTSENHECY</sequence>
<dbReference type="InterPro" id="IPR010472">
    <property type="entry name" value="FH3_dom"/>
</dbReference>
<accession>A0A5S6PT14</accession>
<dbReference type="PANTHER" id="PTHR45857">
    <property type="entry name" value="FORMIN-LIKE PROTEIN"/>
    <property type="match status" value="1"/>
</dbReference>
<feature type="compositionally biased region" description="Pro residues" evidence="2">
    <location>
        <begin position="550"/>
        <end position="561"/>
    </location>
</feature>
<feature type="domain" description="FH2" evidence="4">
    <location>
        <begin position="622"/>
        <end position="1023"/>
    </location>
</feature>
<dbReference type="SMART" id="SM01140">
    <property type="entry name" value="Drf_GBD"/>
    <property type="match status" value="1"/>
</dbReference>
<dbReference type="GO" id="GO:0030866">
    <property type="term" value="P:cortical actin cytoskeleton organization"/>
    <property type="evidence" value="ECO:0007669"/>
    <property type="project" value="TreeGrafter"/>
</dbReference>
<dbReference type="WBParaSite" id="Bm6681a.1">
    <property type="protein sequence ID" value="Bm6681a.1"/>
    <property type="gene ID" value="WBGene00226942"/>
</dbReference>
<gene>
    <name evidence="5 7" type="primary">Bma-frl-1</name>
    <name evidence="5" type="ORF">BM_BM6681</name>
</gene>
<dbReference type="InterPro" id="IPR042201">
    <property type="entry name" value="FH2_Formin_sf"/>
</dbReference>
<dbReference type="InterPro" id="IPR011989">
    <property type="entry name" value="ARM-like"/>
</dbReference>